<name>A0A067SVH0_GALM3</name>
<keyword evidence="4" id="KW-1185">Reference proteome</keyword>
<gene>
    <name evidence="3" type="ORF">GALMADRAFT_566218</name>
</gene>
<feature type="region of interest" description="Disordered" evidence="1">
    <location>
        <begin position="1"/>
        <end position="30"/>
    </location>
</feature>
<protein>
    <recommendedName>
        <fullName evidence="5">Transmembrane protein</fullName>
    </recommendedName>
</protein>
<evidence type="ECO:0000313" key="3">
    <source>
        <dbReference type="EMBL" id="KDR74881.1"/>
    </source>
</evidence>
<reference evidence="4" key="1">
    <citation type="journal article" date="2014" name="Proc. Natl. Acad. Sci. U.S.A.">
        <title>Extensive sampling of basidiomycete genomes demonstrates inadequacy of the white-rot/brown-rot paradigm for wood decay fungi.</title>
        <authorList>
            <person name="Riley R."/>
            <person name="Salamov A.A."/>
            <person name="Brown D.W."/>
            <person name="Nagy L.G."/>
            <person name="Floudas D."/>
            <person name="Held B.W."/>
            <person name="Levasseur A."/>
            <person name="Lombard V."/>
            <person name="Morin E."/>
            <person name="Otillar R."/>
            <person name="Lindquist E.A."/>
            <person name="Sun H."/>
            <person name="LaButti K.M."/>
            <person name="Schmutz J."/>
            <person name="Jabbour D."/>
            <person name="Luo H."/>
            <person name="Baker S.E."/>
            <person name="Pisabarro A.G."/>
            <person name="Walton J.D."/>
            <person name="Blanchette R.A."/>
            <person name="Henrissat B."/>
            <person name="Martin F."/>
            <person name="Cullen D."/>
            <person name="Hibbett D.S."/>
            <person name="Grigoriev I.V."/>
        </authorList>
    </citation>
    <scope>NUCLEOTIDE SEQUENCE [LARGE SCALE GENOMIC DNA]</scope>
    <source>
        <strain evidence="4">CBS 339.88</strain>
    </source>
</reference>
<accession>A0A067SVH0</accession>
<keyword evidence="2" id="KW-1133">Transmembrane helix</keyword>
<feature type="transmembrane region" description="Helical" evidence="2">
    <location>
        <begin position="33"/>
        <end position="55"/>
    </location>
</feature>
<organism evidence="3 4">
    <name type="scientific">Galerina marginata (strain CBS 339.88)</name>
    <dbReference type="NCBI Taxonomy" id="685588"/>
    <lineage>
        <taxon>Eukaryota</taxon>
        <taxon>Fungi</taxon>
        <taxon>Dikarya</taxon>
        <taxon>Basidiomycota</taxon>
        <taxon>Agaricomycotina</taxon>
        <taxon>Agaricomycetes</taxon>
        <taxon>Agaricomycetidae</taxon>
        <taxon>Agaricales</taxon>
        <taxon>Agaricineae</taxon>
        <taxon>Strophariaceae</taxon>
        <taxon>Galerina</taxon>
    </lineage>
</organism>
<evidence type="ECO:0008006" key="5">
    <source>
        <dbReference type="Google" id="ProtNLM"/>
    </source>
</evidence>
<feature type="compositionally biased region" description="Polar residues" evidence="1">
    <location>
        <begin position="17"/>
        <end position="28"/>
    </location>
</feature>
<sequence>MQTTKVHSPTPAYHCQRIQSPTTSNASSHNDRVGIGFSTLVWPSFFIITIVTPLFGRPTKKHPLGINQPPLTYLNFRRPCTKSTNIRACHTHCFQESWERDVHLHPPSPPPPSPSPFPNQPNEIVNAIRPKTT</sequence>
<dbReference type="AlphaFoldDB" id="A0A067SVH0"/>
<keyword evidence="2" id="KW-0472">Membrane</keyword>
<dbReference type="EMBL" id="KL142382">
    <property type="protein sequence ID" value="KDR74881.1"/>
    <property type="molecule type" value="Genomic_DNA"/>
</dbReference>
<feature type="compositionally biased region" description="Pro residues" evidence="1">
    <location>
        <begin position="106"/>
        <end position="119"/>
    </location>
</feature>
<proteinExistence type="predicted"/>
<dbReference type="HOGENOM" id="CLU_1906879_0_0_1"/>
<evidence type="ECO:0000313" key="4">
    <source>
        <dbReference type="Proteomes" id="UP000027222"/>
    </source>
</evidence>
<evidence type="ECO:0000256" key="2">
    <source>
        <dbReference type="SAM" id="Phobius"/>
    </source>
</evidence>
<evidence type="ECO:0000256" key="1">
    <source>
        <dbReference type="SAM" id="MobiDB-lite"/>
    </source>
</evidence>
<dbReference type="Proteomes" id="UP000027222">
    <property type="component" value="Unassembled WGS sequence"/>
</dbReference>
<feature type="region of interest" description="Disordered" evidence="1">
    <location>
        <begin position="101"/>
        <end position="133"/>
    </location>
</feature>
<keyword evidence="2" id="KW-0812">Transmembrane</keyword>